<evidence type="ECO:0000313" key="3">
    <source>
        <dbReference type="Proteomes" id="UP000760480"/>
    </source>
</evidence>
<sequence>MSRPSAVVAKYSGVGGMGQRPQMTERADGQRGGQHRIPQQGPPQLQIERPQQVVNRGGASQAWFGRRVAALCQRRLGHLGHHSPGSDGGSLMHRKTRQGFRPPAMIIATLFL</sequence>
<evidence type="ECO:0000256" key="1">
    <source>
        <dbReference type="SAM" id="MobiDB-lite"/>
    </source>
</evidence>
<dbReference type="EMBL" id="SPMZ01000094">
    <property type="protein sequence ID" value="NMQ21372.1"/>
    <property type="molecule type" value="Genomic_DNA"/>
</dbReference>
<proteinExistence type="predicted"/>
<keyword evidence="3" id="KW-1185">Reference proteome</keyword>
<organism evidence="2 3">
    <name type="scientific">Candidatus Competibacter phosphatis</name>
    <dbReference type="NCBI Taxonomy" id="221280"/>
    <lineage>
        <taxon>Bacteria</taxon>
        <taxon>Pseudomonadati</taxon>
        <taxon>Pseudomonadota</taxon>
        <taxon>Gammaproteobacteria</taxon>
        <taxon>Candidatus Competibacteraceae</taxon>
        <taxon>Candidatus Competibacter</taxon>
    </lineage>
</organism>
<gene>
    <name evidence="2" type="ORF">E4P82_20495</name>
</gene>
<dbReference type="Proteomes" id="UP000760480">
    <property type="component" value="Unassembled WGS sequence"/>
</dbReference>
<protein>
    <submittedName>
        <fullName evidence="2">Uncharacterized protein</fullName>
    </submittedName>
</protein>
<dbReference type="RefSeq" id="WP_169250643.1">
    <property type="nucleotide sequence ID" value="NZ_SPMZ01000094.1"/>
</dbReference>
<reference evidence="2 3" key="1">
    <citation type="submission" date="2019-03" db="EMBL/GenBank/DDBJ databases">
        <title>Metabolic reconstructions from genomes of highly enriched 'Candidatus Accumulibacter' and 'Candidatus Competibacter' bioreactor populations.</title>
        <authorList>
            <person name="Annavajhala M.K."/>
            <person name="Welles L."/>
            <person name="Abbas B."/>
            <person name="Sorokin D."/>
            <person name="Park H."/>
            <person name="Van Loosdrecht M."/>
            <person name="Chandran K."/>
        </authorList>
    </citation>
    <scope>NUCLEOTIDE SEQUENCE [LARGE SCALE GENOMIC DNA]</scope>
    <source>
        <strain evidence="2 3">SBR_G</strain>
    </source>
</reference>
<accession>A0ABX1TPL6</accession>
<evidence type="ECO:0000313" key="2">
    <source>
        <dbReference type="EMBL" id="NMQ21372.1"/>
    </source>
</evidence>
<comment type="caution">
    <text evidence="2">The sequence shown here is derived from an EMBL/GenBank/DDBJ whole genome shotgun (WGS) entry which is preliminary data.</text>
</comment>
<feature type="region of interest" description="Disordered" evidence="1">
    <location>
        <begin position="78"/>
        <end position="98"/>
    </location>
</feature>
<feature type="region of interest" description="Disordered" evidence="1">
    <location>
        <begin position="1"/>
        <end position="48"/>
    </location>
</feature>
<name>A0ABX1TPL6_9GAMM</name>